<feature type="transmembrane region" description="Helical" evidence="9">
    <location>
        <begin position="196"/>
        <end position="216"/>
    </location>
</feature>
<evidence type="ECO:0000256" key="3">
    <source>
        <dbReference type="ARBA" id="ARBA00022737"/>
    </source>
</evidence>
<keyword evidence="3" id="KW-0677">Repeat</keyword>
<reference evidence="12" key="1">
    <citation type="journal article" date="2020" name="Fungal Divers.">
        <title>Resolving the Mortierellaceae phylogeny through synthesis of multi-gene phylogenetics and phylogenomics.</title>
        <authorList>
            <person name="Vandepol N."/>
            <person name="Liber J."/>
            <person name="Desiro A."/>
            <person name="Na H."/>
            <person name="Kennedy M."/>
            <person name="Barry K."/>
            <person name="Grigoriev I.V."/>
            <person name="Miller A.N."/>
            <person name="O'Donnell K."/>
            <person name="Stajich J.E."/>
            <person name="Bonito G."/>
        </authorList>
    </citation>
    <scope>NUCLEOTIDE SEQUENCE</scope>
    <source>
        <strain evidence="12">NRRL 2769</strain>
    </source>
</reference>
<accession>A0A9P6MMM0</accession>
<dbReference type="Pfam" id="PF00571">
    <property type="entry name" value="CBS"/>
    <property type="match status" value="2"/>
</dbReference>
<feature type="non-terminal residue" evidence="12">
    <location>
        <position position="1"/>
    </location>
</feature>
<dbReference type="GO" id="GO:0016020">
    <property type="term" value="C:membrane"/>
    <property type="evidence" value="ECO:0007669"/>
    <property type="project" value="UniProtKB-SubCell"/>
</dbReference>
<dbReference type="Gene3D" id="3.10.580.10">
    <property type="entry name" value="CBS-domain"/>
    <property type="match status" value="1"/>
</dbReference>
<dbReference type="PROSITE" id="PS51846">
    <property type="entry name" value="CNNM"/>
    <property type="match status" value="1"/>
</dbReference>
<dbReference type="InterPro" id="IPR045095">
    <property type="entry name" value="ACDP"/>
</dbReference>
<name>A0A9P6MMM0_9FUNG</name>
<evidence type="ECO:0008006" key="14">
    <source>
        <dbReference type="Google" id="ProtNLM"/>
    </source>
</evidence>
<dbReference type="AlphaFoldDB" id="A0A9P6MMM0"/>
<keyword evidence="13" id="KW-1185">Reference proteome</keyword>
<evidence type="ECO:0000256" key="5">
    <source>
        <dbReference type="ARBA" id="ARBA00023136"/>
    </source>
</evidence>
<dbReference type="SUPFAM" id="SSF54631">
    <property type="entry name" value="CBS-domain pair"/>
    <property type="match status" value="1"/>
</dbReference>
<evidence type="ECO:0000313" key="12">
    <source>
        <dbReference type="EMBL" id="KAG0007999.1"/>
    </source>
</evidence>
<protein>
    <recommendedName>
        <fullName evidence="14">DUF21-domain-containing protein</fullName>
    </recommendedName>
</protein>
<keyword evidence="6" id="KW-0129">CBS domain</keyword>
<dbReference type="GO" id="GO:0005737">
    <property type="term" value="C:cytoplasm"/>
    <property type="evidence" value="ECO:0007669"/>
    <property type="project" value="TreeGrafter"/>
</dbReference>
<dbReference type="InterPro" id="IPR046342">
    <property type="entry name" value="CBS_dom_sf"/>
</dbReference>
<keyword evidence="5 7" id="KW-0472">Membrane</keyword>
<evidence type="ECO:0000256" key="1">
    <source>
        <dbReference type="ARBA" id="ARBA00004141"/>
    </source>
</evidence>
<dbReference type="PANTHER" id="PTHR12064">
    <property type="entry name" value="METAL TRANSPORTER CNNM"/>
    <property type="match status" value="1"/>
</dbReference>
<feature type="region of interest" description="Disordered" evidence="8">
    <location>
        <begin position="446"/>
        <end position="465"/>
    </location>
</feature>
<comment type="subcellular location">
    <subcellularLocation>
        <location evidence="1">Membrane</location>
        <topology evidence="1">Multi-pass membrane protein</topology>
    </subcellularLocation>
</comment>
<dbReference type="PANTHER" id="PTHR12064:SF97">
    <property type="entry name" value="METAL TRANSPORTER CNNM-5"/>
    <property type="match status" value="1"/>
</dbReference>
<keyword evidence="4 7" id="KW-1133">Transmembrane helix</keyword>
<dbReference type="InterPro" id="IPR044751">
    <property type="entry name" value="Ion_transp-like_CBS"/>
</dbReference>
<evidence type="ECO:0000259" key="11">
    <source>
        <dbReference type="PROSITE" id="PS51846"/>
    </source>
</evidence>
<feature type="domain" description="CBS" evidence="10">
    <location>
        <begin position="352"/>
        <end position="413"/>
    </location>
</feature>
<proteinExistence type="predicted"/>
<feature type="transmembrane region" description="Helical" evidence="9">
    <location>
        <begin position="116"/>
        <end position="137"/>
    </location>
</feature>
<dbReference type="FunFam" id="3.10.580.10:FF:000006">
    <property type="entry name" value="DUF21 and CBS domain protein"/>
    <property type="match status" value="1"/>
</dbReference>
<feature type="region of interest" description="Disordered" evidence="8">
    <location>
        <begin position="1"/>
        <end position="45"/>
    </location>
</feature>
<feature type="transmembrane region" description="Helical" evidence="9">
    <location>
        <begin position="52"/>
        <end position="73"/>
    </location>
</feature>
<feature type="domain" description="CBS" evidence="10">
    <location>
        <begin position="286"/>
        <end position="348"/>
    </location>
</feature>
<evidence type="ECO:0000256" key="7">
    <source>
        <dbReference type="PROSITE-ProRule" id="PRU01193"/>
    </source>
</evidence>
<feature type="compositionally biased region" description="Polar residues" evidence="8">
    <location>
        <begin position="453"/>
        <end position="465"/>
    </location>
</feature>
<dbReference type="CDD" id="cd04590">
    <property type="entry name" value="CBS_pair_CorC_HlyC_assoc"/>
    <property type="match status" value="1"/>
</dbReference>
<comment type="caution">
    <text evidence="12">The sequence shown here is derived from an EMBL/GenBank/DDBJ whole genome shotgun (WGS) entry which is preliminary data.</text>
</comment>
<organism evidence="12 13">
    <name type="scientific">Entomortierella chlamydospora</name>
    <dbReference type="NCBI Taxonomy" id="101097"/>
    <lineage>
        <taxon>Eukaryota</taxon>
        <taxon>Fungi</taxon>
        <taxon>Fungi incertae sedis</taxon>
        <taxon>Mucoromycota</taxon>
        <taxon>Mortierellomycotina</taxon>
        <taxon>Mortierellomycetes</taxon>
        <taxon>Mortierellales</taxon>
        <taxon>Mortierellaceae</taxon>
        <taxon>Entomortierella</taxon>
    </lineage>
</organism>
<evidence type="ECO:0000256" key="8">
    <source>
        <dbReference type="SAM" id="MobiDB-lite"/>
    </source>
</evidence>
<dbReference type="GO" id="GO:0010960">
    <property type="term" value="P:magnesium ion homeostasis"/>
    <property type="evidence" value="ECO:0007669"/>
    <property type="project" value="InterPro"/>
</dbReference>
<sequence length="465" mass="51139">MHSSQNARIGDVAVTIPPDEETSPLLTHNSAANNTTTTDKGGKPKQEKSNLFVIYVLVFFNLVILTRLALLSFRGQNNQFSTYCNSGFFANQDAPETHDGGEGEDRPLDFWLKMGLIVFLVMLGGIFAGLTIGLMGLDETNLHVLMASGSPREKAHAETVFSLLSRGKHWVLVTLLLGNVIVNETLPVVLDSELGGGIIAILISTMLIVIFGEIIPQAVCARYGLAIGAFCTKPMVVLMYIMSPVAYPIAMLLDSWLGVHHGTTYRRTELKTLVSLHQEKSVSQVMTPLEDVFTLSEDAILDEQLMEQIVSAGYSRIPIYRHDDSYNFIGMLLVKRLITYDPEDHIAVRQFTINTLPEVSPDTSCLDILNFFQEGRSHMAMVTSEPGGFGDPVGVITLEDVIEELLGEEIVDESDVYVDVHNKIKVVRKPTRSVHMINNLKTLLRSPALGNAPTPNSGQTESTPL</sequence>
<evidence type="ECO:0000256" key="2">
    <source>
        <dbReference type="ARBA" id="ARBA00022692"/>
    </source>
</evidence>
<dbReference type="EMBL" id="JAAAID010002086">
    <property type="protein sequence ID" value="KAG0007999.1"/>
    <property type="molecule type" value="Genomic_DNA"/>
</dbReference>
<dbReference type="InterPro" id="IPR002550">
    <property type="entry name" value="CNNM"/>
</dbReference>
<dbReference type="PROSITE" id="PS51371">
    <property type="entry name" value="CBS"/>
    <property type="match status" value="2"/>
</dbReference>
<keyword evidence="2 7" id="KW-0812">Transmembrane</keyword>
<dbReference type="GO" id="GO:0030026">
    <property type="term" value="P:intracellular manganese ion homeostasis"/>
    <property type="evidence" value="ECO:0007669"/>
    <property type="project" value="TreeGrafter"/>
</dbReference>
<evidence type="ECO:0000313" key="13">
    <source>
        <dbReference type="Proteomes" id="UP000703661"/>
    </source>
</evidence>
<gene>
    <name evidence="12" type="ORF">BGZ80_003973</name>
</gene>
<feature type="domain" description="CNNM transmembrane" evidence="11">
    <location>
        <begin position="106"/>
        <end position="286"/>
    </location>
</feature>
<evidence type="ECO:0000256" key="4">
    <source>
        <dbReference type="ARBA" id="ARBA00022989"/>
    </source>
</evidence>
<feature type="transmembrane region" description="Helical" evidence="9">
    <location>
        <begin position="223"/>
        <end position="242"/>
    </location>
</feature>
<evidence type="ECO:0000259" key="10">
    <source>
        <dbReference type="PROSITE" id="PS51371"/>
    </source>
</evidence>
<evidence type="ECO:0000256" key="6">
    <source>
        <dbReference type="PROSITE-ProRule" id="PRU00703"/>
    </source>
</evidence>
<dbReference type="Pfam" id="PF01595">
    <property type="entry name" value="CNNM"/>
    <property type="match status" value="1"/>
</dbReference>
<evidence type="ECO:0000256" key="9">
    <source>
        <dbReference type="SAM" id="Phobius"/>
    </source>
</evidence>
<dbReference type="InterPro" id="IPR000644">
    <property type="entry name" value="CBS_dom"/>
</dbReference>
<dbReference type="Proteomes" id="UP000703661">
    <property type="component" value="Unassembled WGS sequence"/>
</dbReference>